<comment type="pathway">
    <text evidence="7">Amino-acid metabolism; lysine degradation.</text>
</comment>
<dbReference type="FunFam" id="1.10.540.10:FF:000003">
    <property type="entry name" value="glutaryl-CoA dehydrogenase, mitochondrial"/>
    <property type="match status" value="1"/>
</dbReference>
<dbReference type="SUPFAM" id="SSF56645">
    <property type="entry name" value="Acyl-CoA dehydrogenase NM domain-like"/>
    <property type="match status" value="1"/>
</dbReference>
<dbReference type="PROSITE" id="PS00073">
    <property type="entry name" value="ACYL_COA_DH_2"/>
    <property type="match status" value="1"/>
</dbReference>
<feature type="domain" description="Acyl-CoA dehydrogenase/oxidase N-terminal" evidence="14">
    <location>
        <begin position="21"/>
        <end position="131"/>
    </location>
</feature>
<evidence type="ECO:0000256" key="3">
    <source>
        <dbReference type="ARBA" id="ARBA00022630"/>
    </source>
</evidence>
<evidence type="ECO:0000256" key="5">
    <source>
        <dbReference type="ARBA" id="ARBA00022946"/>
    </source>
</evidence>
<dbReference type="InterPro" id="IPR037069">
    <property type="entry name" value="AcylCoA_DH/ox_N_sf"/>
</dbReference>
<organism evidence="15 16">
    <name type="scientific">Billgrantia tianxiuensis</name>
    <dbReference type="NCBI Taxonomy" id="2497861"/>
    <lineage>
        <taxon>Bacteria</taxon>
        <taxon>Pseudomonadati</taxon>
        <taxon>Pseudomonadota</taxon>
        <taxon>Gammaproteobacteria</taxon>
        <taxon>Oceanospirillales</taxon>
        <taxon>Halomonadaceae</taxon>
        <taxon>Billgrantia</taxon>
    </lineage>
</organism>
<dbReference type="InterPro" id="IPR009075">
    <property type="entry name" value="AcylCo_DH/oxidase_C"/>
</dbReference>
<proteinExistence type="inferred from homology"/>
<feature type="domain" description="Acyl-CoA dehydrogenase/oxidase C-terminal" evidence="12">
    <location>
        <begin position="244"/>
        <end position="384"/>
    </location>
</feature>
<evidence type="ECO:0000259" key="14">
    <source>
        <dbReference type="Pfam" id="PF02771"/>
    </source>
</evidence>
<comment type="cofactor">
    <cofactor evidence="1 11">
        <name>FAD</name>
        <dbReference type="ChEBI" id="CHEBI:57692"/>
    </cofactor>
</comment>
<dbReference type="EC" id="1.3.8.6" evidence="9"/>
<dbReference type="PANTHER" id="PTHR42807">
    <property type="entry name" value="GLUTARYL-COA DEHYDROGENASE, MITOCHONDRIAL"/>
    <property type="match status" value="1"/>
</dbReference>
<dbReference type="GO" id="GO:0050660">
    <property type="term" value="F:flavin adenine dinucleotide binding"/>
    <property type="evidence" value="ECO:0007669"/>
    <property type="project" value="InterPro"/>
</dbReference>
<dbReference type="KEGG" id="htx:EKK97_10725"/>
<comment type="pathway">
    <text evidence="8">Amino-acid metabolism; tryptophan metabolism.</text>
</comment>
<evidence type="ECO:0000256" key="9">
    <source>
        <dbReference type="ARBA" id="ARBA00039033"/>
    </source>
</evidence>
<dbReference type="InterPro" id="IPR046373">
    <property type="entry name" value="Acyl-CoA_Oxase/DH_mid-dom_sf"/>
</dbReference>
<dbReference type="OrthoDB" id="9770681at2"/>
<dbReference type="Gene3D" id="2.40.110.10">
    <property type="entry name" value="Butyryl-CoA Dehydrogenase, subunit A, domain 2"/>
    <property type="match status" value="1"/>
</dbReference>
<keyword evidence="6 11" id="KW-0560">Oxidoreductase</keyword>
<keyword evidence="3 11" id="KW-0285">Flavoprotein</keyword>
<dbReference type="RefSeq" id="WP_159551768.1">
    <property type="nucleotide sequence ID" value="NZ_CP035042.1"/>
</dbReference>
<evidence type="ECO:0000313" key="16">
    <source>
        <dbReference type="Proteomes" id="UP000464013"/>
    </source>
</evidence>
<evidence type="ECO:0000256" key="6">
    <source>
        <dbReference type="ARBA" id="ARBA00023002"/>
    </source>
</evidence>
<dbReference type="FunFam" id="2.40.110.10:FF:000008">
    <property type="entry name" value="Glutaryl-CoA dehydrogenase, mitochondrial"/>
    <property type="match status" value="1"/>
</dbReference>
<dbReference type="InterPro" id="IPR006091">
    <property type="entry name" value="Acyl-CoA_Oxase/DH_mid-dom"/>
</dbReference>
<evidence type="ECO:0000256" key="4">
    <source>
        <dbReference type="ARBA" id="ARBA00022827"/>
    </source>
</evidence>
<protein>
    <recommendedName>
        <fullName evidence="9">glutaryl-CoA dehydrogenase (ETF)</fullName>
        <ecNumber evidence="9">1.3.8.6</ecNumber>
    </recommendedName>
</protein>
<reference evidence="15 16" key="1">
    <citation type="submission" date="2019-01" db="EMBL/GenBank/DDBJ databases">
        <title>Complete genome of a denitifying bacterium Halomons sp. BC-M4-5.</title>
        <authorList>
            <person name="Wang L."/>
            <person name="Shao Z."/>
        </authorList>
    </citation>
    <scope>NUCLEOTIDE SEQUENCE [LARGE SCALE GENOMIC DNA]</scope>
    <source>
        <strain evidence="15 16">BC-M4-5</strain>
    </source>
</reference>
<dbReference type="Pfam" id="PF02770">
    <property type="entry name" value="Acyl-CoA_dh_M"/>
    <property type="match status" value="1"/>
</dbReference>
<dbReference type="Proteomes" id="UP000464013">
    <property type="component" value="Chromosome"/>
</dbReference>
<dbReference type="SUPFAM" id="SSF47203">
    <property type="entry name" value="Acyl-CoA dehydrogenase C-terminal domain-like"/>
    <property type="match status" value="1"/>
</dbReference>
<keyword evidence="16" id="KW-1185">Reference proteome</keyword>
<evidence type="ECO:0000256" key="1">
    <source>
        <dbReference type="ARBA" id="ARBA00001974"/>
    </source>
</evidence>
<dbReference type="InterPro" id="IPR052033">
    <property type="entry name" value="Glutaryl-CoA_DH_mitochondrial"/>
</dbReference>
<dbReference type="Pfam" id="PF00441">
    <property type="entry name" value="Acyl-CoA_dh_1"/>
    <property type="match status" value="1"/>
</dbReference>
<evidence type="ECO:0000256" key="7">
    <source>
        <dbReference type="ARBA" id="ARBA00037899"/>
    </source>
</evidence>
<dbReference type="FunFam" id="1.20.140.10:FF:000006">
    <property type="entry name" value="Glutaryl-CoA dehydrogenase, mitochondrial"/>
    <property type="match status" value="1"/>
</dbReference>
<dbReference type="AlphaFoldDB" id="A0A6I6SL29"/>
<dbReference type="EMBL" id="CP035042">
    <property type="protein sequence ID" value="QHC49981.1"/>
    <property type="molecule type" value="Genomic_DNA"/>
</dbReference>
<evidence type="ECO:0000256" key="2">
    <source>
        <dbReference type="ARBA" id="ARBA00009347"/>
    </source>
</evidence>
<keyword evidence="4 11" id="KW-0274">FAD</keyword>
<evidence type="ECO:0000256" key="11">
    <source>
        <dbReference type="RuleBase" id="RU362125"/>
    </source>
</evidence>
<evidence type="ECO:0000256" key="10">
    <source>
        <dbReference type="ARBA" id="ARBA00049493"/>
    </source>
</evidence>
<evidence type="ECO:0000259" key="12">
    <source>
        <dbReference type="Pfam" id="PF00441"/>
    </source>
</evidence>
<name>A0A6I6SL29_9GAMM</name>
<accession>A0A6I6SL29</accession>
<sequence>MSQITPVTWEDPFRLIDQLDEDERMVLQTAHDYCQDKLMPRVLEANRHERFDREIMNEMGELGLLGATIDGYGCAGMNYVSYGLIAREVERVDSGYRSAMSVQSSLVMYPIHAFGSEAQREKYLPKLATGEWVGAFGLTEPDHGSDPGGMSTRAVRTENGWRLNGTKTWITNSPIADVFVVWARDEEGVVNGFILEKGMKGLSAPKIEGKFSLRASITGQIAMQDVEVSDEQRLPGVTGLKGPFSCLNRARFGIAWGSMGAAEACWHAARQYTLDRKQFGRPLAANQLIQKKLADMQTEIALGLQAALRVGRMIDAGQLVPEAISLIKRNNCGKALDIARVARDMHGGNGIADEYHVIRHMMNLEAVNTYEGTHDVHALILGRAQTGIQAFSG</sequence>
<evidence type="ECO:0000313" key="15">
    <source>
        <dbReference type="EMBL" id="QHC49981.1"/>
    </source>
</evidence>
<dbReference type="Pfam" id="PF02771">
    <property type="entry name" value="Acyl-CoA_dh_N"/>
    <property type="match status" value="1"/>
</dbReference>
<keyword evidence="5" id="KW-0809">Transit peptide</keyword>
<dbReference type="PANTHER" id="PTHR42807:SF1">
    <property type="entry name" value="GLUTARYL-COA DEHYDROGENASE, MITOCHONDRIAL"/>
    <property type="match status" value="1"/>
</dbReference>
<dbReference type="InterPro" id="IPR013786">
    <property type="entry name" value="AcylCoA_DH/ox_N"/>
</dbReference>
<comment type="similarity">
    <text evidence="2 11">Belongs to the acyl-CoA dehydrogenase family.</text>
</comment>
<dbReference type="CDD" id="cd01151">
    <property type="entry name" value="GCD"/>
    <property type="match status" value="1"/>
</dbReference>
<dbReference type="GO" id="GO:0004361">
    <property type="term" value="F:glutaryl-CoA dehydrogenase activity"/>
    <property type="evidence" value="ECO:0007669"/>
    <property type="project" value="UniProtKB-EC"/>
</dbReference>
<dbReference type="Gene3D" id="1.10.540.10">
    <property type="entry name" value="Acyl-CoA dehydrogenase/oxidase, N-terminal domain"/>
    <property type="match status" value="1"/>
</dbReference>
<feature type="domain" description="Acyl-CoA oxidase/dehydrogenase middle" evidence="13">
    <location>
        <begin position="135"/>
        <end position="226"/>
    </location>
</feature>
<dbReference type="InterPro" id="IPR009100">
    <property type="entry name" value="AcylCoA_DH/oxidase_NM_dom_sf"/>
</dbReference>
<comment type="catalytic activity">
    <reaction evidence="10">
        <text>glutaryl-CoA + oxidized [electron-transfer flavoprotein] + 2 H(+) = (2E)-butenoyl-CoA + reduced [electron-transfer flavoprotein] + CO2</text>
        <dbReference type="Rhea" id="RHEA:13389"/>
        <dbReference type="Rhea" id="RHEA-COMP:10685"/>
        <dbReference type="Rhea" id="RHEA-COMP:10686"/>
        <dbReference type="ChEBI" id="CHEBI:15378"/>
        <dbReference type="ChEBI" id="CHEBI:16526"/>
        <dbReference type="ChEBI" id="CHEBI:57332"/>
        <dbReference type="ChEBI" id="CHEBI:57378"/>
        <dbReference type="ChEBI" id="CHEBI:57692"/>
        <dbReference type="ChEBI" id="CHEBI:58307"/>
        <dbReference type="EC" id="1.3.8.6"/>
    </reaction>
</comment>
<dbReference type="GO" id="GO:0033539">
    <property type="term" value="P:fatty acid beta-oxidation using acyl-CoA dehydrogenase"/>
    <property type="evidence" value="ECO:0007669"/>
    <property type="project" value="TreeGrafter"/>
</dbReference>
<dbReference type="GO" id="GO:0000062">
    <property type="term" value="F:fatty-acyl-CoA binding"/>
    <property type="evidence" value="ECO:0007669"/>
    <property type="project" value="TreeGrafter"/>
</dbReference>
<gene>
    <name evidence="15" type="ORF">EKK97_10725</name>
</gene>
<dbReference type="InterPro" id="IPR036250">
    <property type="entry name" value="AcylCo_DH-like_C"/>
</dbReference>
<dbReference type="GO" id="GO:0046949">
    <property type="term" value="P:fatty-acyl-CoA biosynthetic process"/>
    <property type="evidence" value="ECO:0007669"/>
    <property type="project" value="TreeGrafter"/>
</dbReference>
<dbReference type="InterPro" id="IPR006089">
    <property type="entry name" value="Acyl-CoA_DH_CS"/>
</dbReference>
<dbReference type="Gene3D" id="1.20.140.10">
    <property type="entry name" value="Butyryl-CoA Dehydrogenase, subunit A, domain 3"/>
    <property type="match status" value="1"/>
</dbReference>
<evidence type="ECO:0000259" key="13">
    <source>
        <dbReference type="Pfam" id="PF02770"/>
    </source>
</evidence>
<evidence type="ECO:0000256" key="8">
    <source>
        <dbReference type="ARBA" id="ARBA00037927"/>
    </source>
</evidence>